<evidence type="ECO:0000256" key="1">
    <source>
        <dbReference type="ARBA" id="ARBA00008814"/>
    </source>
</evidence>
<comment type="caution">
    <text evidence="4">The sequence shown here is derived from an EMBL/GenBank/DDBJ whole genome shotgun (WGS) entry which is preliminary data.</text>
</comment>
<dbReference type="InterPro" id="IPR050902">
    <property type="entry name" value="ABC_Transporter_SBP"/>
</dbReference>
<dbReference type="eggNOG" id="COG0614">
    <property type="taxonomic scope" value="Bacteria"/>
</dbReference>
<dbReference type="AlphaFoldDB" id="F7NHH6"/>
<evidence type="ECO:0000259" key="3">
    <source>
        <dbReference type="PROSITE" id="PS50983"/>
    </source>
</evidence>
<dbReference type="OrthoDB" id="9816357at2"/>
<dbReference type="EMBL" id="AFGF01000054">
    <property type="protein sequence ID" value="EGO64523.1"/>
    <property type="molecule type" value="Genomic_DNA"/>
</dbReference>
<reference evidence="4 5" key="1">
    <citation type="journal article" date="2011" name="EMBO J.">
        <title>Structural diversity of bacterial flagellar motors.</title>
        <authorList>
            <person name="Chen S."/>
            <person name="Beeby M."/>
            <person name="Murphy G.E."/>
            <person name="Leadbetter J.R."/>
            <person name="Hendrixson D.R."/>
            <person name="Briegel A."/>
            <person name="Li Z."/>
            <person name="Shi J."/>
            <person name="Tocheva E.I."/>
            <person name="Muller A."/>
            <person name="Dobro M.J."/>
            <person name="Jensen G.J."/>
        </authorList>
    </citation>
    <scope>NUCLEOTIDE SEQUENCE [LARGE SCALE GENOMIC DNA]</scope>
    <source>
        <strain evidence="4 5">DSM 6540</strain>
    </source>
</reference>
<dbReference type="Proteomes" id="UP000003240">
    <property type="component" value="Unassembled WGS sequence"/>
</dbReference>
<gene>
    <name evidence="4" type="ORF">ALO_07618</name>
</gene>
<dbReference type="GO" id="GO:0071281">
    <property type="term" value="P:cellular response to iron ion"/>
    <property type="evidence" value="ECO:0007669"/>
    <property type="project" value="TreeGrafter"/>
</dbReference>
<dbReference type="PROSITE" id="PS50983">
    <property type="entry name" value="FE_B12_PBP"/>
    <property type="match status" value="1"/>
</dbReference>
<keyword evidence="5" id="KW-1185">Reference proteome</keyword>
<proteinExistence type="inferred from homology"/>
<protein>
    <submittedName>
        <fullName evidence="4">Periplasmic binding protein</fullName>
    </submittedName>
</protein>
<dbReference type="PANTHER" id="PTHR30535">
    <property type="entry name" value="VITAMIN B12-BINDING PROTEIN"/>
    <property type="match status" value="1"/>
</dbReference>
<feature type="domain" description="Fe/B12 periplasmic-binding" evidence="3">
    <location>
        <begin position="55"/>
        <end position="321"/>
    </location>
</feature>
<keyword evidence="2" id="KW-0732">Signal</keyword>
<sequence>MLNKWIVGVVAVLLLGGSLWSLTRDGAERTAGKTVARTVTDSAGRQLVIPERPQRVVALNASHVDLYTSAGGHLTGRAATETLPPAVKTAVQDVPQVGVPNNPSLEKILALKPDLILGANIPFHQELLPVLTQAGIPVYLRNPDTPEDVLSILRLYGELAGTPGKANSLATQIESRMQAAIEGSKGKTSPRTLLLWGTTESFSMILSGTFTGDLMKRLGGDNVADQAEKSGPMAGSGYVPLSLEFVSKANPEVILFITHSADDKVEAKFRAELAAHPAWKGMKAVKENRVHKLPYHLFAINPGTRMAEATDVLAGLLYADSVMQ</sequence>
<accession>F7NHH6</accession>
<dbReference type="SUPFAM" id="SSF53807">
    <property type="entry name" value="Helical backbone' metal receptor"/>
    <property type="match status" value="1"/>
</dbReference>
<dbReference type="NCBIfam" id="NF038402">
    <property type="entry name" value="TroA_like"/>
    <property type="match status" value="1"/>
</dbReference>
<organism evidence="4 5">
    <name type="scientific">Acetonema longum DSM 6540</name>
    <dbReference type="NCBI Taxonomy" id="1009370"/>
    <lineage>
        <taxon>Bacteria</taxon>
        <taxon>Bacillati</taxon>
        <taxon>Bacillota</taxon>
        <taxon>Negativicutes</taxon>
        <taxon>Acetonemataceae</taxon>
        <taxon>Acetonema</taxon>
    </lineage>
</organism>
<evidence type="ECO:0000256" key="2">
    <source>
        <dbReference type="ARBA" id="ARBA00022729"/>
    </source>
</evidence>
<dbReference type="InterPro" id="IPR054828">
    <property type="entry name" value="Vit_B12_bind_prot"/>
</dbReference>
<dbReference type="RefSeq" id="WP_004094306.1">
    <property type="nucleotide sequence ID" value="NZ_AFGF01000054.1"/>
</dbReference>
<dbReference type="Pfam" id="PF01497">
    <property type="entry name" value="Peripla_BP_2"/>
    <property type="match status" value="1"/>
</dbReference>
<evidence type="ECO:0000313" key="4">
    <source>
        <dbReference type="EMBL" id="EGO64523.1"/>
    </source>
</evidence>
<dbReference type="STRING" id="1009370.ALO_07618"/>
<name>F7NHH6_9FIRM</name>
<dbReference type="Gene3D" id="3.40.50.1980">
    <property type="entry name" value="Nitrogenase molybdenum iron protein domain"/>
    <property type="match status" value="2"/>
</dbReference>
<comment type="similarity">
    <text evidence="1">Belongs to the bacterial solute-binding protein 8 family.</text>
</comment>
<dbReference type="InterPro" id="IPR002491">
    <property type="entry name" value="ABC_transptr_periplasmic_BD"/>
</dbReference>
<dbReference type="PANTHER" id="PTHR30535:SF34">
    <property type="entry name" value="MOLYBDATE-BINDING PROTEIN MOLA"/>
    <property type="match status" value="1"/>
</dbReference>
<evidence type="ECO:0000313" key="5">
    <source>
        <dbReference type="Proteomes" id="UP000003240"/>
    </source>
</evidence>